<dbReference type="PIRSF" id="PIRSF001363">
    <property type="entry name" value="Malate_synth"/>
    <property type="match status" value="1"/>
</dbReference>
<dbReference type="Gene3D" id="3.20.20.360">
    <property type="entry name" value="Malate synthase, domain 3"/>
    <property type="match status" value="1"/>
</dbReference>
<dbReference type="RefSeq" id="WP_039398636.1">
    <property type="nucleotide sequence ID" value="NZ_JTDK01000007.1"/>
</dbReference>
<evidence type="ECO:0000256" key="6">
    <source>
        <dbReference type="ARBA" id="ARBA00047918"/>
    </source>
</evidence>
<accession>A0A0B2A3H3</accession>
<sequence length="524" mass="58092">MTLLIDSPTIELSGANAADHPHILTPDALAFVAELHDRFDRRRRDRLADRLRQNFRIGNGHDPAFPDDTAHIREDAEWQVAGPGPGLEDRRVIISGPVDTASTRRALTSGAKVWLADLEDGTSPTWRNLAGAQSTLAAAIRHQQPGDGAPTIVLRPRGWHLPERHVRYTDRAGIRREASGALVDFGLYVHHNAHALIAAGRGPYFSLPKLESAEEARLWNDVFTFTEERLGLEHGTIRAMALIETLPAAFEMEEILFALRDHCAGLTAGRWDYLFSIIRAYRGRSARFVLPDRNEVTMSVPFLHAYTELLVSTCHRRGAHAIGGLTTAVLDGRDAAGELSLITADKRREAEEGFDGTWVANPRLVPAAEAEFDAVLGANPSQRDRQRGDVEVTAQQLIDVRIGRPITAAGVHENVSTTIRYLESWLRGIGSVVIDGRLEDASIAEISRAQVWQWVHQGQTTEDGTAITRGFIERSIDRVLSEVARHPSDRFSDAVELFREVALGEDFPAFLTLTAYNRYLIESE</sequence>
<gene>
    <name evidence="12" type="ORF">LK09_09520</name>
</gene>
<dbReference type="FunFam" id="3.20.20.360:FF:000001">
    <property type="entry name" value="Malate synthase"/>
    <property type="match status" value="1"/>
</dbReference>
<proteinExistence type="inferred from homology"/>
<dbReference type="OrthoDB" id="9768429at2"/>
<feature type="domain" description="Malate synthase N-terminal" evidence="10">
    <location>
        <begin position="20"/>
        <end position="71"/>
    </location>
</feature>
<dbReference type="FunFam" id="1.20.1220.12:FF:000001">
    <property type="entry name" value="Malate synthase"/>
    <property type="match status" value="1"/>
</dbReference>
<dbReference type="InterPro" id="IPR011076">
    <property type="entry name" value="Malate_synth_sf"/>
</dbReference>
<dbReference type="InterPro" id="IPR048356">
    <property type="entry name" value="MS_N"/>
</dbReference>
<name>A0A0B2A3H3_9MICO</name>
<evidence type="ECO:0000259" key="9">
    <source>
        <dbReference type="Pfam" id="PF01274"/>
    </source>
</evidence>
<dbReference type="Pfam" id="PF20656">
    <property type="entry name" value="MS_N"/>
    <property type="match status" value="1"/>
</dbReference>
<keyword evidence="13" id="KW-1185">Reference proteome</keyword>
<evidence type="ECO:0000256" key="3">
    <source>
        <dbReference type="ARBA" id="ARBA00022435"/>
    </source>
</evidence>
<feature type="active site" description="Proton acceptor" evidence="8">
    <location>
        <position position="155"/>
    </location>
</feature>
<dbReference type="EC" id="2.3.3.9" evidence="2"/>
<evidence type="ECO:0000259" key="10">
    <source>
        <dbReference type="Pfam" id="PF20656"/>
    </source>
</evidence>
<dbReference type="PANTHER" id="PTHR42902">
    <property type="entry name" value="MALATE SYNTHASE"/>
    <property type="match status" value="1"/>
</dbReference>
<organism evidence="12 13">
    <name type="scientific">Microbacterium mangrovi</name>
    <dbReference type="NCBI Taxonomy" id="1348253"/>
    <lineage>
        <taxon>Bacteria</taxon>
        <taxon>Bacillati</taxon>
        <taxon>Actinomycetota</taxon>
        <taxon>Actinomycetes</taxon>
        <taxon>Micrococcales</taxon>
        <taxon>Microbacteriaceae</taxon>
        <taxon>Microbacterium</taxon>
    </lineage>
</organism>
<dbReference type="PANTHER" id="PTHR42902:SF1">
    <property type="entry name" value="MALATE SYNTHASE 1-RELATED"/>
    <property type="match status" value="1"/>
</dbReference>
<evidence type="ECO:0000256" key="2">
    <source>
        <dbReference type="ARBA" id="ARBA00012636"/>
    </source>
</evidence>
<dbReference type="GO" id="GO:0006097">
    <property type="term" value="P:glyoxylate cycle"/>
    <property type="evidence" value="ECO:0007669"/>
    <property type="project" value="UniProtKB-KW"/>
</dbReference>
<dbReference type="InterPro" id="IPR006252">
    <property type="entry name" value="Malate_synthA"/>
</dbReference>
<feature type="active site" description="Proton donor" evidence="8">
    <location>
        <position position="440"/>
    </location>
</feature>
<dbReference type="EMBL" id="JTDK01000007">
    <property type="protein sequence ID" value="KHK98049.1"/>
    <property type="molecule type" value="Genomic_DNA"/>
</dbReference>
<evidence type="ECO:0000256" key="7">
    <source>
        <dbReference type="ARBA" id="ARBA00068441"/>
    </source>
</evidence>
<dbReference type="Pfam" id="PF20659">
    <property type="entry name" value="MS_C"/>
    <property type="match status" value="1"/>
</dbReference>
<evidence type="ECO:0000313" key="12">
    <source>
        <dbReference type="EMBL" id="KHK98049.1"/>
    </source>
</evidence>
<dbReference type="Proteomes" id="UP000031030">
    <property type="component" value="Unassembled WGS sequence"/>
</dbReference>
<evidence type="ECO:0000256" key="4">
    <source>
        <dbReference type="ARBA" id="ARBA00022532"/>
    </source>
</evidence>
<dbReference type="InterPro" id="IPR044856">
    <property type="entry name" value="Malate_synth_C_sf"/>
</dbReference>
<evidence type="ECO:0000256" key="8">
    <source>
        <dbReference type="PIRSR" id="PIRSR001363-1"/>
    </source>
</evidence>
<keyword evidence="5" id="KW-0808">Transferase</keyword>
<evidence type="ECO:0000256" key="5">
    <source>
        <dbReference type="ARBA" id="ARBA00022679"/>
    </source>
</evidence>
<dbReference type="AlphaFoldDB" id="A0A0B2A3H3"/>
<dbReference type="Gene3D" id="1.20.1220.12">
    <property type="entry name" value="Malate synthase, domain III"/>
    <property type="match status" value="1"/>
</dbReference>
<protein>
    <recommendedName>
        <fullName evidence="7">Malate synthase</fullName>
        <ecNumber evidence="2">2.3.3.9</ecNumber>
    </recommendedName>
</protein>
<dbReference type="SUPFAM" id="SSF51645">
    <property type="entry name" value="Malate synthase G"/>
    <property type="match status" value="1"/>
</dbReference>
<dbReference type="GO" id="GO:0004474">
    <property type="term" value="F:malate synthase activity"/>
    <property type="evidence" value="ECO:0007669"/>
    <property type="project" value="UniProtKB-EC"/>
</dbReference>
<dbReference type="Pfam" id="PF01274">
    <property type="entry name" value="MS_TIM-barrel"/>
    <property type="match status" value="1"/>
</dbReference>
<keyword evidence="3" id="KW-0329">Glyoxylate bypass</keyword>
<keyword evidence="4" id="KW-0816">Tricarboxylic acid cycle</keyword>
<comment type="caution">
    <text evidence="12">The sequence shown here is derived from an EMBL/GenBank/DDBJ whole genome shotgun (WGS) entry which is preliminary data.</text>
</comment>
<dbReference type="InterPro" id="IPR001465">
    <property type="entry name" value="Malate_synthase_TIM"/>
</dbReference>
<evidence type="ECO:0000256" key="1">
    <source>
        <dbReference type="ARBA" id="ARBA00006394"/>
    </source>
</evidence>
<dbReference type="InterPro" id="IPR046363">
    <property type="entry name" value="MS_N_TIM-barrel_dom"/>
</dbReference>
<dbReference type="GO" id="GO:0005737">
    <property type="term" value="C:cytoplasm"/>
    <property type="evidence" value="ECO:0007669"/>
    <property type="project" value="TreeGrafter"/>
</dbReference>
<dbReference type="STRING" id="1348253.LK09_09520"/>
<evidence type="ECO:0000313" key="13">
    <source>
        <dbReference type="Proteomes" id="UP000031030"/>
    </source>
</evidence>
<feature type="domain" description="Malate synthase C-terminal" evidence="11">
    <location>
        <begin position="406"/>
        <end position="518"/>
    </location>
</feature>
<dbReference type="GO" id="GO:0006099">
    <property type="term" value="P:tricarboxylic acid cycle"/>
    <property type="evidence" value="ECO:0007669"/>
    <property type="project" value="UniProtKB-KW"/>
</dbReference>
<comment type="catalytic activity">
    <reaction evidence="6">
        <text>glyoxylate + acetyl-CoA + H2O = (S)-malate + CoA + H(+)</text>
        <dbReference type="Rhea" id="RHEA:18181"/>
        <dbReference type="ChEBI" id="CHEBI:15377"/>
        <dbReference type="ChEBI" id="CHEBI:15378"/>
        <dbReference type="ChEBI" id="CHEBI:15589"/>
        <dbReference type="ChEBI" id="CHEBI:36655"/>
        <dbReference type="ChEBI" id="CHEBI:57287"/>
        <dbReference type="ChEBI" id="CHEBI:57288"/>
        <dbReference type="EC" id="2.3.3.9"/>
    </reaction>
</comment>
<dbReference type="InterPro" id="IPR048355">
    <property type="entry name" value="MS_C"/>
</dbReference>
<feature type="domain" description="Malate synthase TIM barrel" evidence="9">
    <location>
        <begin position="151"/>
        <end position="399"/>
    </location>
</feature>
<comment type="similarity">
    <text evidence="1">Belongs to the malate synthase family.</text>
</comment>
<reference evidence="12 13" key="1">
    <citation type="submission" date="2014-11" db="EMBL/GenBank/DDBJ databases">
        <title>Genome sequence of Microbacterium mangrovi MUSC 115(T).</title>
        <authorList>
            <person name="Lee L.-H."/>
        </authorList>
    </citation>
    <scope>NUCLEOTIDE SEQUENCE [LARGE SCALE GENOMIC DNA]</scope>
    <source>
        <strain evidence="12 13">MUSC 115</strain>
    </source>
</reference>
<evidence type="ECO:0000259" key="11">
    <source>
        <dbReference type="Pfam" id="PF20659"/>
    </source>
</evidence>